<reference evidence="2 3" key="1">
    <citation type="submission" date="2019-07" db="EMBL/GenBank/DDBJ databases">
        <title>Draft genome assembly of a fouling barnacle, Amphibalanus amphitrite (Darwin, 1854): The first reference genome for Thecostraca.</title>
        <authorList>
            <person name="Kim W."/>
        </authorList>
    </citation>
    <scope>NUCLEOTIDE SEQUENCE [LARGE SCALE GENOMIC DNA]</scope>
    <source>
        <strain evidence="2">SNU_AA5</strain>
        <tissue evidence="2">Soma without cirri and trophi</tissue>
    </source>
</reference>
<keyword evidence="3" id="KW-1185">Reference proteome</keyword>
<proteinExistence type="predicted"/>
<evidence type="ECO:0000313" key="2">
    <source>
        <dbReference type="EMBL" id="KAF0294265.1"/>
    </source>
</evidence>
<dbReference type="EMBL" id="VIIS01001696">
    <property type="protein sequence ID" value="KAF0294265.1"/>
    <property type="molecule type" value="Genomic_DNA"/>
</dbReference>
<accession>A0A6A4VJP9</accession>
<dbReference type="Proteomes" id="UP000440578">
    <property type="component" value="Unassembled WGS sequence"/>
</dbReference>
<evidence type="ECO:0000256" key="1">
    <source>
        <dbReference type="SAM" id="SignalP"/>
    </source>
</evidence>
<protein>
    <submittedName>
        <fullName evidence="2">Uncharacterized protein</fullName>
    </submittedName>
</protein>
<keyword evidence="1" id="KW-0732">Signal</keyword>
<comment type="caution">
    <text evidence="2">The sequence shown here is derived from an EMBL/GenBank/DDBJ whole genome shotgun (WGS) entry which is preliminary data.</text>
</comment>
<name>A0A6A4VJP9_AMPAM</name>
<dbReference type="AlphaFoldDB" id="A0A6A4VJP9"/>
<feature type="chain" id="PRO_5025333595" evidence="1">
    <location>
        <begin position="19"/>
        <end position="114"/>
    </location>
</feature>
<sequence>MRRIHWLSVPATLELALCLPTRAPGLDCVARPTEVTPPGEVTLPTEVKVTVAMYEIPTPEVPAFDPAVLSQMAPFYQMMPNMLQYQNYEYRTSDLATEAGTSIGILILILSHYP</sequence>
<organism evidence="2 3">
    <name type="scientific">Amphibalanus amphitrite</name>
    <name type="common">Striped barnacle</name>
    <name type="synonym">Balanus amphitrite</name>
    <dbReference type="NCBI Taxonomy" id="1232801"/>
    <lineage>
        <taxon>Eukaryota</taxon>
        <taxon>Metazoa</taxon>
        <taxon>Ecdysozoa</taxon>
        <taxon>Arthropoda</taxon>
        <taxon>Crustacea</taxon>
        <taxon>Multicrustacea</taxon>
        <taxon>Cirripedia</taxon>
        <taxon>Thoracica</taxon>
        <taxon>Thoracicalcarea</taxon>
        <taxon>Balanomorpha</taxon>
        <taxon>Balanoidea</taxon>
        <taxon>Balanidae</taxon>
        <taxon>Amphibalaninae</taxon>
        <taxon>Amphibalanus</taxon>
    </lineage>
</organism>
<evidence type="ECO:0000313" key="3">
    <source>
        <dbReference type="Proteomes" id="UP000440578"/>
    </source>
</evidence>
<gene>
    <name evidence="2" type="ORF">FJT64_008070</name>
</gene>
<feature type="signal peptide" evidence="1">
    <location>
        <begin position="1"/>
        <end position="18"/>
    </location>
</feature>